<keyword evidence="2" id="KW-1185">Reference proteome</keyword>
<keyword evidence="1" id="KW-0418">Kinase</keyword>
<dbReference type="Proteomes" id="UP001380953">
    <property type="component" value="Unassembled WGS sequence"/>
</dbReference>
<gene>
    <name evidence="1" type="ORF">WKI47_14295</name>
</gene>
<reference evidence="1" key="1">
    <citation type="submission" date="2024-03" db="EMBL/GenBank/DDBJ databases">
        <title>Whole genome sequecning of epiphytes from Marcgravia umbellata leaves.</title>
        <authorList>
            <person name="Kumar G."/>
            <person name="Savka M.A."/>
        </authorList>
    </citation>
    <scope>NUCLEOTIDE SEQUENCE</scope>
    <source>
        <strain evidence="1">RIT_BL5</strain>
    </source>
</reference>
<accession>A0ACC6PE58</accession>
<evidence type="ECO:0000313" key="1">
    <source>
        <dbReference type="EMBL" id="MEJ8305073.1"/>
    </source>
</evidence>
<protein>
    <submittedName>
        <fullName evidence="1">Sensor histidine kinase</fullName>
        <ecNumber evidence="1">2.7.13.3</ecNumber>
    </submittedName>
</protein>
<dbReference type="EC" id="2.7.13.3" evidence="1"/>
<sequence>MDFWKALYSGLLRPFRRSFRVRLMLLLIPLGVLPVFAVTQLAAYNTRSSVEDEVIQSNLSTVKWAGGYLDEQLSEFNTLTYTLFISPSLNRYLKALEDGQTGSLYPLQKDVTDTMLSVYYTANTQLRDIELYLLQGGKLFTISTMEVTSRVMPEMPDEYRKMENGNLDVLIRSSPDNPDSFELVRALRRFENRENLGYMTLRINWRFTDRVTELLNPDSGGELLITDASGNMLYSPTGTIAGGAADTVRSSTGSGYAQTPDAYVFYDTLDAWGLRIVKVVPRTAVDLSAERTIRYGSIVGVIAALLAVMASAFAAWKTTAPIIKLARSIQNISFIKEGTPLTGRTDEIGLLELRMHKMSKRIREHIHTEYALNLEKKTAQLAALQAQINPHFLQNTLQLIGGMAFTETPERLYAVIRAVSEMFRYVVRGPAGLVEVKEELRHLQNYLFIQEHRYPGRIETTLDIGAGTEELLVPKLILQPIAENAFQHAFGPEQALWRLDVAVRRLGEDLEIAITDHGKGMSDERLKELRSDIDQGAGRISGSGEHIGLANVEARLRLRFGERYGLQLSGGEGIGTTIILRMPVSGGEENEG</sequence>
<organism evidence="1 2">
    <name type="scientific">Saccharibacillus sacchari</name>
    <dbReference type="NCBI Taxonomy" id="456493"/>
    <lineage>
        <taxon>Bacteria</taxon>
        <taxon>Bacillati</taxon>
        <taxon>Bacillota</taxon>
        <taxon>Bacilli</taxon>
        <taxon>Bacillales</taxon>
        <taxon>Paenibacillaceae</taxon>
        <taxon>Saccharibacillus</taxon>
    </lineage>
</organism>
<comment type="caution">
    <text evidence="1">The sequence shown here is derived from an EMBL/GenBank/DDBJ whole genome shotgun (WGS) entry which is preliminary data.</text>
</comment>
<proteinExistence type="predicted"/>
<evidence type="ECO:0000313" key="2">
    <source>
        <dbReference type="Proteomes" id="UP001380953"/>
    </source>
</evidence>
<dbReference type="EMBL" id="JBBKAR010000037">
    <property type="protein sequence ID" value="MEJ8305073.1"/>
    <property type="molecule type" value="Genomic_DNA"/>
</dbReference>
<keyword evidence="1" id="KW-0808">Transferase</keyword>
<name>A0ACC6PE58_9BACL</name>